<protein>
    <recommendedName>
        <fullName evidence="3">Protein kinase domain-containing protein</fullName>
    </recommendedName>
</protein>
<dbReference type="GO" id="GO:0004672">
    <property type="term" value="F:protein kinase activity"/>
    <property type="evidence" value="ECO:0007669"/>
    <property type="project" value="InterPro"/>
</dbReference>
<sequence length="853" mass="97494">MSQSSGPIVDFNFQEYLGLQSEVWWHYRVKGTPIARNRAQKQAIYARYDEFGAPPIPSADPLRFFENWQWRRSKYLFGQETNNVFDGPSNGNEDLNTRNGRVRARRRELADYFGQQRYAMQRILGAGGNGIAIHFRDQGPHGVVPGRDFVVKVALEGWQSDELVIEKRMMKKVKGSAHCVQVFEPQDIGLPEEEPTILPLQEIDSSTDGDSSGNESLSRAENGNLADLLTKLNEHEREDGFTYRIPNRVLWGFWLCLIRACIAMEYPPRKFHPLRKKPQPTTQNAVDFVQAKANKMIRDLKALGIRILMPGEREQLEDEERRRESEYQQLVGDLIEDLPERPGGPDQWKLERRQNMVHRDIDPTNSAFIPRNYDRGRRLTISEFSLMALNLMSHQYYIGKKHERLSGNQRTLPIQVARARDYYHCLRSGGKHGDYPPEFFTQEWDYIPVDRWGDQLADSRTCGYYSNKMNIWSSALTMWELITKFLPPTPPAPQPPYDEVDNYPPYNMVGQTDMDQIFNDPKYADFKISYCALLRDPRVQDYDWVDEKLRETIFKCMYHKPDDRPSLDELLSEAERNVELDLSGESDEEVRRWIQYWFFDAPSGGPSRTAPGEQPSVPPGGQPPTHPTGQEPAPLGGQLQMSPILIPASPLPSGAEPGLTAMMRQRINRLHVDFPNGYDRVFNSAAGNLCGLFALIDSLKYQLGLNPTINGVTHHINSLPTMDELTNMHETLLTSGALDHIIGAAPDLAAQSNFNVDILCVLLNTWAQQVNIELELVCKVRGKSELTYVGSPFANPKFIYIYNDNAEELFQQLKIQTLNHYEGMKPKQAPLAPWDNGNDLPDYESDDDNFLPP</sequence>
<dbReference type="OrthoDB" id="310217at2759"/>
<evidence type="ECO:0000313" key="5">
    <source>
        <dbReference type="Proteomes" id="UP000319160"/>
    </source>
</evidence>
<feature type="compositionally biased region" description="Pro residues" evidence="2">
    <location>
        <begin position="616"/>
        <end position="626"/>
    </location>
</feature>
<name>A0A553I5T0_9PEZI</name>
<keyword evidence="5" id="KW-1185">Reference proteome</keyword>
<dbReference type="InterPro" id="IPR017441">
    <property type="entry name" value="Protein_kinase_ATP_BS"/>
</dbReference>
<dbReference type="EMBL" id="VFLP01000015">
    <property type="protein sequence ID" value="TRX95559.1"/>
    <property type="molecule type" value="Genomic_DNA"/>
</dbReference>
<dbReference type="GO" id="GO:0005524">
    <property type="term" value="F:ATP binding"/>
    <property type="evidence" value="ECO:0007669"/>
    <property type="project" value="UniProtKB-UniRule"/>
</dbReference>
<evidence type="ECO:0000313" key="4">
    <source>
        <dbReference type="EMBL" id="TRX95559.1"/>
    </source>
</evidence>
<feature type="binding site" evidence="1">
    <location>
        <position position="152"/>
    </location>
    <ligand>
        <name>ATP</name>
        <dbReference type="ChEBI" id="CHEBI:30616"/>
    </ligand>
</feature>
<keyword evidence="1" id="KW-0067">ATP-binding</keyword>
<dbReference type="PROSITE" id="PS50011">
    <property type="entry name" value="PROTEIN_KINASE_DOM"/>
    <property type="match status" value="1"/>
</dbReference>
<keyword evidence="1" id="KW-0547">Nucleotide-binding</keyword>
<dbReference type="InterPro" id="IPR011009">
    <property type="entry name" value="Kinase-like_dom_sf"/>
</dbReference>
<organism evidence="4 5">
    <name type="scientific">Xylaria flabelliformis</name>
    <dbReference type="NCBI Taxonomy" id="2512241"/>
    <lineage>
        <taxon>Eukaryota</taxon>
        <taxon>Fungi</taxon>
        <taxon>Dikarya</taxon>
        <taxon>Ascomycota</taxon>
        <taxon>Pezizomycotina</taxon>
        <taxon>Sordariomycetes</taxon>
        <taxon>Xylariomycetidae</taxon>
        <taxon>Xylariales</taxon>
        <taxon>Xylariaceae</taxon>
        <taxon>Xylaria</taxon>
    </lineage>
</organism>
<evidence type="ECO:0000256" key="2">
    <source>
        <dbReference type="SAM" id="MobiDB-lite"/>
    </source>
</evidence>
<dbReference type="STRING" id="2512241.A0A553I5T0"/>
<feature type="domain" description="Protein kinase" evidence="3">
    <location>
        <begin position="118"/>
        <end position="580"/>
    </location>
</feature>
<reference evidence="5" key="1">
    <citation type="submission" date="2019-06" db="EMBL/GenBank/DDBJ databases">
        <title>Draft genome sequence of the griseofulvin-producing fungus Xylaria cubensis strain G536.</title>
        <authorList>
            <person name="Mead M.E."/>
            <person name="Raja H.A."/>
            <person name="Steenwyk J.L."/>
            <person name="Knowles S.L."/>
            <person name="Oberlies N.H."/>
            <person name="Rokas A."/>
        </authorList>
    </citation>
    <scope>NUCLEOTIDE SEQUENCE [LARGE SCALE GENOMIC DNA]</scope>
    <source>
        <strain evidence="5">G536</strain>
    </source>
</reference>
<dbReference type="InterPro" id="IPR000719">
    <property type="entry name" value="Prot_kinase_dom"/>
</dbReference>
<gene>
    <name evidence="4" type="ORF">FHL15_003517</name>
</gene>
<feature type="region of interest" description="Disordered" evidence="2">
    <location>
        <begin position="829"/>
        <end position="853"/>
    </location>
</feature>
<dbReference type="PROSITE" id="PS00107">
    <property type="entry name" value="PROTEIN_KINASE_ATP"/>
    <property type="match status" value="1"/>
</dbReference>
<evidence type="ECO:0000259" key="3">
    <source>
        <dbReference type="PROSITE" id="PS50011"/>
    </source>
</evidence>
<dbReference type="AlphaFoldDB" id="A0A553I5T0"/>
<proteinExistence type="predicted"/>
<dbReference type="Gene3D" id="1.10.510.10">
    <property type="entry name" value="Transferase(Phosphotransferase) domain 1"/>
    <property type="match status" value="1"/>
</dbReference>
<dbReference type="SUPFAM" id="SSF56112">
    <property type="entry name" value="Protein kinase-like (PK-like)"/>
    <property type="match status" value="1"/>
</dbReference>
<dbReference type="Proteomes" id="UP000319160">
    <property type="component" value="Unassembled WGS sequence"/>
</dbReference>
<feature type="region of interest" description="Disordered" evidence="2">
    <location>
        <begin position="604"/>
        <end position="638"/>
    </location>
</feature>
<comment type="caution">
    <text evidence="4">The sequence shown here is derived from an EMBL/GenBank/DDBJ whole genome shotgun (WGS) entry which is preliminary data.</text>
</comment>
<feature type="compositionally biased region" description="Acidic residues" evidence="2">
    <location>
        <begin position="841"/>
        <end position="853"/>
    </location>
</feature>
<evidence type="ECO:0000256" key="1">
    <source>
        <dbReference type="PROSITE-ProRule" id="PRU10141"/>
    </source>
</evidence>
<accession>A0A553I5T0</accession>